<reference evidence="1 2" key="1">
    <citation type="journal article" date="2022" name="Plant J.">
        <title>Chromosome-level genome of Camellia lanceoleosa provides a valuable resource for understanding genome evolution and self-incompatibility.</title>
        <authorList>
            <person name="Gong W."/>
            <person name="Xiao S."/>
            <person name="Wang L."/>
            <person name="Liao Z."/>
            <person name="Chang Y."/>
            <person name="Mo W."/>
            <person name="Hu G."/>
            <person name="Li W."/>
            <person name="Zhao G."/>
            <person name="Zhu H."/>
            <person name="Hu X."/>
            <person name="Ji K."/>
            <person name="Xiang X."/>
            <person name="Song Q."/>
            <person name="Yuan D."/>
            <person name="Jin S."/>
            <person name="Zhang L."/>
        </authorList>
    </citation>
    <scope>NUCLEOTIDE SEQUENCE [LARGE SCALE GENOMIC DNA]</scope>
    <source>
        <strain evidence="1">SQ_2022a</strain>
    </source>
</reference>
<sequence>MVVFHWKEISAVLPVQWYALCLGLFASIIALFASGLKRAFQIKDFGDSIFLDMVGLLTEWTVSGLKRAFQIKDFGDSIFLDMVGLLTEWTVSCLKQPGVLQT</sequence>
<dbReference type="Proteomes" id="UP001060215">
    <property type="component" value="Chromosome 5"/>
</dbReference>
<organism evidence="1 2">
    <name type="scientific">Camellia lanceoleosa</name>
    <dbReference type="NCBI Taxonomy" id="1840588"/>
    <lineage>
        <taxon>Eukaryota</taxon>
        <taxon>Viridiplantae</taxon>
        <taxon>Streptophyta</taxon>
        <taxon>Embryophyta</taxon>
        <taxon>Tracheophyta</taxon>
        <taxon>Spermatophyta</taxon>
        <taxon>Magnoliopsida</taxon>
        <taxon>eudicotyledons</taxon>
        <taxon>Gunneridae</taxon>
        <taxon>Pentapetalae</taxon>
        <taxon>asterids</taxon>
        <taxon>Ericales</taxon>
        <taxon>Theaceae</taxon>
        <taxon>Camellia</taxon>
    </lineage>
</organism>
<protein>
    <submittedName>
        <fullName evidence="1">Phosphatidate cytidylyltransferase 2</fullName>
    </submittedName>
</protein>
<keyword evidence="1" id="KW-0808">Transferase</keyword>
<keyword evidence="1" id="KW-0548">Nucleotidyltransferase</keyword>
<dbReference type="EMBL" id="CM045762">
    <property type="protein sequence ID" value="KAI8012569.1"/>
    <property type="molecule type" value="Genomic_DNA"/>
</dbReference>
<keyword evidence="2" id="KW-1185">Reference proteome</keyword>
<comment type="caution">
    <text evidence="1">The sequence shown here is derived from an EMBL/GenBank/DDBJ whole genome shotgun (WGS) entry which is preliminary data.</text>
</comment>
<evidence type="ECO:0000313" key="2">
    <source>
        <dbReference type="Proteomes" id="UP001060215"/>
    </source>
</evidence>
<accession>A0ACC0HGP1</accession>
<gene>
    <name evidence="1" type="ORF">LOK49_LG06G01404</name>
</gene>
<proteinExistence type="predicted"/>
<evidence type="ECO:0000313" key="1">
    <source>
        <dbReference type="EMBL" id="KAI8012569.1"/>
    </source>
</evidence>
<name>A0ACC0HGP1_9ERIC</name>